<gene>
    <name evidence="1" type="ORF">E2C01_084028</name>
</gene>
<comment type="caution">
    <text evidence="1">The sequence shown here is derived from an EMBL/GenBank/DDBJ whole genome shotgun (WGS) entry which is preliminary data.</text>
</comment>
<dbReference type="AlphaFoldDB" id="A0A5B7J578"/>
<proteinExistence type="predicted"/>
<accession>A0A5B7J578</accession>
<evidence type="ECO:0000313" key="2">
    <source>
        <dbReference type="Proteomes" id="UP000324222"/>
    </source>
</evidence>
<evidence type="ECO:0000313" key="1">
    <source>
        <dbReference type="EMBL" id="MPC89096.1"/>
    </source>
</evidence>
<dbReference type="EMBL" id="VSRR010079904">
    <property type="protein sequence ID" value="MPC89096.1"/>
    <property type="molecule type" value="Genomic_DNA"/>
</dbReference>
<name>A0A5B7J578_PORTR</name>
<keyword evidence="2" id="KW-1185">Reference proteome</keyword>
<sequence length="116" mass="12812">MPCRLKSLGKLADKLKGFFLTFILPNLVFLSQLHSTAAAGDVQKRVCRVILGPAQAIYQTMLNPVGPWEKSVASLMLTLRHLLLPPGPCHKTPEQDNARRAPPTVRYHLSAIPTTM</sequence>
<reference evidence="1 2" key="1">
    <citation type="submission" date="2019-05" db="EMBL/GenBank/DDBJ databases">
        <title>Another draft genome of Portunus trituberculatus and its Hox gene families provides insights of decapod evolution.</title>
        <authorList>
            <person name="Jeong J.-H."/>
            <person name="Song I."/>
            <person name="Kim S."/>
            <person name="Choi T."/>
            <person name="Kim D."/>
            <person name="Ryu S."/>
            <person name="Kim W."/>
        </authorList>
    </citation>
    <scope>NUCLEOTIDE SEQUENCE [LARGE SCALE GENOMIC DNA]</scope>
    <source>
        <tissue evidence="1">Muscle</tissue>
    </source>
</reference>
<protein>
    <submittedName>
        <fullName evidence="1">Uncharacterized protein</fullName>
    </submittedName>
</protein>
<dbReference type="Proteomes" id="UP000324222">
    <property type="component" value="Unassembled WGS sequence"/>
</dbReference>
<organism evidence="1 2">
    <name type="scientific">Portunus trituberculatus</name>
    <name type="common">Swimming crab</name>
    <name type="synonym">Neptunus trituberculatus</name>
    <dbReference type="NCBI Taxonomy" id="210409"/>
    <lineage>
        <taxon>Eukaryota</taxon>
        <taxon>Metazoa</taxon>
        <taxon>Ecdysozoa</taxon>
        <taxon>Arthropoda</taxon>
        <taxon>Crustacea</taxon>
        <taxon>Multicrustacea</taxon>
        <taxon>Malacostraca</taxon>
        <taxon>Eumalacostraca</taxon>
        <taxon>Eucarida</taxon>
        <taxon>Decapoda</taxon>
        <taxon>Pleocyemata</taxon>
        <taxon>Brachyura</taxon>
        <taxon>Eubrachyura</taxon>
        <taxon>Portunoidea</taxon>
        <taxon>Portunidae</taxon>
        <taxon>Portuninae</taxon>
        <taxon>Portunus</taxon>
    </lineage>
</organism>